<gene>
    <name evidence="3" type="ORF">MM415A00769_0005</name>
    <name evidence="2" type="ORF">MM415B01827_0007</name>
</gene>
<protein>
    <submittedName>
        <fullName evidence="2">Uncharacterized protein</fullName>
    </submittedName>
</protein>
<reference evidence="2" key="1">
    <citation type="submission" date="2020-03" db="EMBL/GenBank/DDBJ databases">
        <title>The deep terrestrial virosphere.</title>
        <authorList>
            <person name="Holmfeldt K."/>
            <person name="Nilsson E."/>
            <person name="Simone D."/>
            <person name="Lopez-Fernandez M."/>
            <person name="Wu X."/>
            <person name="de Brujin I."/>
            <person name="Lundin D."/>
            <person name="Andersson A."/>
            <person name="Bertilsson S."/>
            <person name="Dopson M."/>
        </authorList>
    </citation>
    <scope>NUCLEOTIDE SEQUENCE</scope>
    <source>
        <strain evidence="3">MM415A00769</strain>
        <strain evidence="2">MM415B01827</strain>
    </source>
</reference>
<dbReference type="EMBL" id="MT142409">
    <property type="protein sequence ID" value="QJA80155.1"/>
    <property type="molecule type" value="Genomic_DNA"/>
</dbReference>
<dbReference type="AlphaFoldDB" id="A0A6M3IGE1"/>
<evidence type="ECO:0000256" key="1">
    <source>
        <dbReference type="SAM" id="MobiDB-lite"/>
    </source>
</evidence>
<evidence type="ECO:0000313" key="3">
    <source>
        <dbReference type="EMBL" id="QJA80155.1"/>
    </source>
</evidence>
<dbReference type="EMBL" id="MT141226">
    <property type="protein sequence ID" value="QJA56556.1"/>
    <property type="molecule type" value="Genomic_DNA"/>
</dbReference>
<feature type="region of interest" description="Disordered" evidence="1">
    <location>
        <begin position="61"/>
        <end position="85"/>
    </location>
</feature>
<evidence type="ECO:0000313" key="2">
    <source>
        <dbReference type="EMBL" id="QJA56556.1"/>
    </source>
</evidence>
<proteinExistence type="predicted"/>
<name>A0A6M3IGE1_9ZZZZ</name>
<organism evidence="2">
    <name type="scientific">viral metagenome</name>
    <dbReference type="NCBI Taxonomy" id="1070528"/>
    <lineage>
        <taxon>unclassified sequences</taxon>
        <taxon>metagenomes</taxon>
        <taxon>organismal metagenomes</taxon>
    </lineage>
</organism>
<accession>A0A6M3IGE1</accession>
<sequence length="85" mass="9663">MIGKIPDGDKCTYGDEQYLCVCVENDRRTGWFKCGLFDVFVKKLDKCDECKEKAPEITFADTVATEPDAPEQEAVQPKTRKRGKK</sequence>